<dbReference type="PATRIC" id="fig|1441095.3.peg.2112"/>
<keyword evidence="3" id="KW-1185">Reference proteome</keyword>
<dbReference type="NCBIfam" id="TIGR04086">
    <property type="entry name" value="TIGR04086_membr"/>
    <property type="match status" value="1"/>
</dbReference>
<evidence type="ECO:0000256" key="1">
    <source>
        <dbReference type="SAM" id="Phobius"/>
    </source>
</evidence>
<dbReference type="RefSeq" id="WP_053603598.1">
    <property type="nucleotide sequence ID" value="NZ_CP012600.1"/>
</dbReference>
<dbReference type="AlphaFoldDB" id="A0A0M4G940"/>
<feature type="transmembrane region" description="Helical" evidence="1">
    <location>
        <begin position="12"/>
        <end position="33"/>
    </location>
</feature>
<feature type="transmembrane region" description="Helical" evidence="1">
    <location>
        <begin position="71"/>
        <end position="91"/>
    </location>
</feature>
<protein>
    <recommendedName>
        <fullName evidence="4">TIGR04086 family membrane protein</fullName>
    </recommendedName>
</protein>
<reference evidence="3" key="1">
    <citation type="submission" date="2015-08" db="EMBL/GenBank/DDBJ databases">
        <title>Genome sequencing project for genomic taxonomy and phylogenomics of Bacillus-like bacteria.</title>
        <authorList>
            <person name="Liu B."/>
            <person name="Wang J."/>
            <person name="Zhu Y."/>
            <person name="Liu G."/>
            <person name="Chen Q."/>
            <person name="Chen Z."/>
            <person name="Lan J."/>
            <person name="Che J."/>
            <person name="Ge C."/>
            <person name="Shi H."/>
            <person name="Pan Z."/>
            <person name="Liu X."/>
        </authorList>
    </citation>
    <scope>NUCLEOTIDE SEQUENCE [LARGE SCALE GENOMIC DNA]</scope>
    <source>
        <strain evidence="3">FJAT-4402</strain>
    </source>
</reference>
<sequence>MTETKQVGRGIVYGLITIFALMLISSLILSLLLTFTSLREPSMNWIVTALSFITIFIGGIVSAGKAKERGWLIGAITAISYTLILLLFQYLGFGKGISLEQGYYHAGFLLTCMLGGIFGVNLFGSRSK</sequence>
<keyword evidence="1" id="KW-0472">Membrane</keyword>
<name>A0A0M4G940_9BACI</name>
<accession>A0A0M4G940</accession>
<dbReference type="Pfam" id="PF12670">
    <property type="entry name" value="DUF3792"/>
    <property type="match status" value="1"/>
</dbReference>
<dbReference type="STRING" id="1441095.AM592_09590"/>
<feature type="transmembrane region" description="Helical" evidence="1">
    <location>
        <begin position="103"/>
        <end position="124"/>
    </location>
</feature>
<dbReference type="Proteomes" id="UP000067625">
    <property type="component" value="Chromosome"/>
</dbReference>
<evidence type="ECO:0000313" key="3">
    <source>
        <dbReference type="Proteomes" id="UP000067625"/>
    </source>
</evidence>
<dbReference type="EMBL" id="CP012600">
    <property type="protein sequence ID" value="ALC81828.1"/>
    <property type="molecule type" value="Genomic_DNA"/>
</dbReference>
<keyword evidence="1" id="KW-1133">Transmembrane helix</keyword>
<evidence type="ECO:0000313" key="2">
    <source>
        <dbReference type="EMBL" id="ALC81828.1"/>
    </source>
</evidence>
<keyword evidence="1" id="KW-0812">Transmembrane</keyword>
<organism evidence="2 3">
    <name type="scientific">Bacillus gobiensis</name>
    <dbReference type="NCBI Taxonomy" id="1441095"/>
    <lineage>
        <taxon>Bacteria</taxon>
        <taxon>Bacillati</taxon>
        <taxon>Bacillota</taxon>
        <taxon>Bacilli</taxon>
        <taxon>Bacillales</taxon>
        <taxon>Bacillaceae</taxon>
        <taxon>Bacillus</taxon>
    </lineage>
</organism>
<evidence type="ECO:0008006" key="4">
    <source>
        <dbReference type="Google" id="ProtNLM"/>
    </source>
</evidence>
<feature type="transmembrane region" description="Helical" evidence="1">
    <location>
        <begin position="45"/>
        <end position="64"/>
    </location>
</feature>
<dbReference type="InterPro" id="IPR023804">
    <property type="entry name" value="DUF3792_TM"/>
</dbReference>
<reference evidence="2 3" key="2">
    <citation type="journal article" date="2016" name="Int. J. Syst. Evol. Microbiol.">
        <title>Bacillus gobiensis sp. nov., isolated from a soil sample.</title>
        <authorList>
            <person name="Liu B."/>
            <person name="Liu G.H."/>
            <person name="Cetin S."/>
            <person name="Schumann P."/>
            <person name="Pan Z.Z."/>
            <person name="Chen Q.Q."/>
        </authorList>
    </citation>
    <scope>NUCLEOTIDE SEQUENCE [LARGE SCALE GENOMIC DNA]</scope>
    <source>
        <strain evidence="2 3">FJAT-4402</strain>
    </source>
</reference>
<dbReference type="OrthoDB" id="2988991at2"/>
<proteinExistence type="predicted"/>
<gene>
    <name evidence="2" type="ORF">AM592_09590</name>
</gene>